<dbReference type="InterPro" id="IPR018825">
    <property type="entry name" value="DUF2427"/>
</dbReference>
<feature type="signal peptide" evidence="9">
    <location>
        <begin position="1"/>
        <end position="20"/>
    </location>
</feature>
<comment type="subcellular location">
    <subcellularLocation>
        <location evidence="1">Membrane</location>
    </subcellularLocation>
</comment>
<dbReference type="InterPro" id="IPR015920">
    <property type="entry name" value="Cellobiose_DH-like_cyt"/>
</dbReference>
<reference evidence="13" key="1">
    <citation type="submission" date="2015-05" db="EMBL/GenBank/DDBJ databases">
        <authorList>
            <person name="Fogelqvist Johan"/>
        </authorList>
    </citation>
    <scope>NUCLEOTIDE SEQUENCE [LARGE SCALE GENOMIC DNA]</scope>
</reference>
<feature type="transmembrane region" description="Helical" evidence="8">
    <location>
        <begin position="373"/>
        <end position="394"/>
    </location>
</feature>
<dbReference type="Pfam" id="PF16010">
    <property type="entry name" value="CDH-cyt"/>
    <property type="match status" value="1"/>
</dbReference>
<evidence type="ECO:0000256" key="9">
    <source>
        <dbReference type="SAM" id="SignalP"/>
    </source>
</evidence>
<feature type="domain" description="DOMON" evidence="10">
    <location>
        <begin position="63"/>
        <end position="154"/>
    </location>
</feature>
<feature type="region of interest" description="Disordered" evidence="7">
    <location>
        <begin position="468"/>
        <end position="488"/>
    </location>
</feature>
<feature type="compositionally biased region" description="Low complexity" evidence="7">
    <location>
        <begin position="207"/>
        <end position="220"/>
    </location>
</feature>
<evidence type="ECO:0000313" key="12">
    <source>
        <dbReference type="EMBL" id="CRK27343.1"/>
    </source>
</evidence>
<evidence type="ECO:0000256" key="4">
    <source>
        <dbReference type="ARBA" id="ARBA00022982"/>
    </source>
</evidence>
<dbReference type="CDD" id="cd08760">
    <property type="entry name" value="Cyt_b561_FRRS1_like"/>
    <property type="match status" value="1"/>
</dbReference>
<feature type="domain" description="Cytochrome b561" evidence="11">
    <location>
        <begin position="242"/>
        <end position="393"/>
    </location>
</feature>
<dbReference type="InterPro" id="IPR005018">
    <property type="entry name" value="DOMON_domain"/>
</dbReference>
<dbReference type="SUPFAM" id="SSF49344">
    <property type="entry name" value="CBD9-like"/>
    <property type="match status" value="1"/>
</dbReference>
<feature type="chain" id="PRO_5002566853" description="DOMON domain-containing protein" evidence="9">
    <location>
        <begin position="21"/>
        <end position="488"/>
    </location>
</feature>
<evidence type="ECO:0000256" key="2">
    <source>
        <dbReference type="ARBA" id="ARBA00022448"/>
    </source>
</evidence>
<evidence type="ECO:0000259" key="10">
    <source>
        <dbReference type="SMART" id="SM00664"/>
    </source>
</evidence>
<keyword evidence="2" id="KW-0813">Transport</keyword>
<keyword evidence="6 8" id="KW-0472">Membrane</keyword>
<evidence type="ECO:0000259" key="11">
    <source>
        <dbReference type="SMART" id="SM00665"/>
    </source>
</evidence>
<gene>
    <name evidence="12" type="ORF">BN1723_003504</name>
</gene>
<dbReference type="PANTHER" id="PTHR47797">
    <property type="entry name" value="DEHYDROGENASE, PUTATIVE (AFU_ORTHOLOGUE AFUA_8G05805)-RELATED"/>
    <property type="match status" value="1"/>
</dbReference>
<keyword evidence="3 8" id="KW-0812">Transmembrane</keyword>
<name>A0A0G4LZ43_VERLO</name>
<evidence type="ECO:0000256" key="3">
    <source>
        <dbReference type="ARBA" id="ARBA00022692"/>
    </source>
</evidence>
<feature type="transmembrane region" description="Helical" evidence="8">
    <location>
        <begin position="414"/>
        <end position="434"/>
    </location>
</feature>
<dbReference type="Gene3D" id="1.20.120.1770">
    <property type="match status" value="2"/>
</dbReference>
<dbReference type="Gene3D" id="2.60.40.1210">
    <property type="entry name" value="Cellobiose dehydrogenase, cytochrome domain"/>
    <property type="match status" value="1"/>
</dbReference>
<dbReference type="GO" id="GO:0016020">
    <property type="term" value="C:membrane"/>
    <property type="evidence" value="ECO:0007669"/>
    <property type="project" value="UniProtKB-SubCell"/>
</dbReference>
<keyword evidence="9" id="KW-0732">Signal</keyword>
<dbReference type="Proteomes" id="UP000045706">
    <property type="component" value="Unassembled WGS sequence"/>
</dbReference>
<feature type="transmembrane region" description="Helical" evidence="8">
    <location>
        <begin position="268"/>
        <end position="292"/>
    </location>
</feature>
<dbReference type="EMBL" id="CVQI01020001">
    <property type="protein sequence ID" value="CRK27343.1"/>
    <property type="molecule type" value="Genomic_DNA"/>
</dbReference>
<feature type="region of interest" description="Disordered" evidence="7">
    <location>
        <begin position="190"/>
        <end position="225"/>
    </location>
</feature>
<evidence type="ECO:0000256" key="6">
    <source>
        <dbReference type="ARBA" id="ARBA00023136"/>
    </source>
</evidence>
<dbReference type="SMART" id="SM00664">
    <property type="entry name" value="DoH"/>
    <property type="match status" value="1"/>
</dbReference>
<evidence type="ECO:0000256" key="7">
    <source>
        <dbReference type="SAM" id="MobiDB-lite"/>
    </source>
</evidence>
<evidence type="ECO:0008006" key="14">
    <source>
        <dbReference type="Google" id="ProtNLM"/>
    </source>
</evidence>
<organism evidence="12 13">
    <name type="scientific">Verticillium longisporum</name>
    <name type="common">Verticillium dahliae var. longisporum</name>
    <dbReference type="NCBI Taxonomy" id="100787"/>
    <lineage>
        <taxon>Eukaryota</taxon>
        <taxon>Fungi</taxon>
        <taxon>Dikarya</taxon>
        <taxon>Ascomycota</taxon>
        <taxon>Pezizomycotina</taxon>
        <taxon>Sordariomycetes</taxon>
        <taxon>Hypocreomycetidae</taxon>
        <taxon>Glomerellales</taxon>
        <taxon>Plectosphaerellaceae</taxon>
        <taxon>Verticillium</taxon>
    </lineage>
</organism>
<accession>A0A0G4LZ43</accession>
<evidence type="ECO:0000256" key="8">
    <source>
        <dbReference type="SAM" id="Phobius"/>
    </source>
</evidence>
<dbReference type="InterPro" id="IPR006593">
    <property type="entry name" value="Cyt_b561/ferric_Rdtase_TM"/>
</dbReference>
<evidence type="ECO:0000256" key="5">
    <source>
        <dbReference type="ARBA" id="ARBA00022989"/>
    </source>
</evidence>
<feature type="transmembrane region" description="Helical" evidence="8">
    <location>
        <begin position="240"/>
        <end position="261"/>
    </location>
</feature>
<dbReference type="CDD" id="cd09630">
    <property type="entry name" value="CDH_like_cytochrome"/>
    <property type="match status" value="1"/>
</dbReference>
<keyword evidence="4" id="KW-0249">Electron transport</keyword>
<dbReference type="PANTHER" id="PTHR47797:SF4">
    <property type="entry name" value="DOMON DOMAIN-CONTAINING PROTEIN"/>
    <property type="match status" value="1"/>
</dbReference>
<proteinExistence type="predicted"/>
<dbReference type="SMART" id="SM00665">
    <property type="entry name" value="B561"/>
    <property type="match status" value="1"/>
</dbReference>
<dbReference type="Pfam" id="PF10348">
    <property type="entry name" value="DUF2427"/>
    <property type="match status" value="1"/>
</dbReference>
<feature type="transmembrane region" description="Helical" evidence="8">
    <location>
        <begin position="440"/>
        <end position="461"/>
    </location>
</feature>
<dbReference type="AlphaFoldDB" id="A0A0G4LZ43"/>
<keyword evidence="5 8" id="KW-1133">Transmembrane helix</keyword>
<evidence type="ECO:0000256" key="1">
    <source>
        <dbReference type="ARBA" id="ARBA00004370"/>
    </source>
</evidence>
<sequence>MKSFIASSLAAAALYASAVADPIENCPNGNSGVCFQVAVPETAASAGTGNLYFQISAPDSYAWIGLGTGTRMSNSNMFLMYQDGSGNVTISPRRASGQVMPQVTTNGAQLELLAGSGVSNGVMTANVRCSNCASWSGGSMPLGSSSSNWIAAWHRGSAISSTNLNAPISQHDSVTSFGLDLTRATVAEDTNPFAGSTAPTTGGNNGNNGNTGNTGNSNTGGNTGGVTAPASSGLAGPNVLLAHGVIMTIVFVAMYPIGSILMPMLGKWLIHAGWQITAFMLMWAGFGLGVVYGNDHGYLFKQTHTILGTVVCVLLVVQPFLGLVHHMHYKKHQMRGAVSHSHIWFGRIRPEIHHLGVSRLIKENLRSELFKQTHTILGTVVCVLLVVQPFLGLVHHMHYKKHQMRGAVSHSHIWFGRIVLLLGIIDGGLGMQLASSSTTWIVAYSVVAGIMTVLYVLAIWLKSRRTGGRRKDDLSLGGSPVRESHEMK</sequence>
<evidence type="ECO:0000313" key="13">
    <source>
        <dbReference type="Proteomes" id="UP000045706"/>
    </source>
</evidence>
<feature type="transmembrane region" description="Helical" evidence="8">
    <location>
        <begin position="304"/>
        <end position="324"/>
    </location>
</feature>
<protein>
    <recommendedName>
        <fullName evidence="14">DOMON domain-containing protein</fullName>
    </recommendedName>
</protein>